<reference evidence="5" key="1">
    <citation type="journal article" date="2014" name="Science">
        <title>Ancient hybridizations among the ancestral genomes of bread wheat.</title>
        <authorList>
            <consortium name="International Wheat Genome Sequencing Consortium,"/>
            <person name="Marcussen T."/>
            <person name="Sandve S.R."/>
            <person name="Heier L."/>
            <person name="Spannagl M."/>
            <person name="Pfeifer M."/>
            <person name="Jakobsen K.S."/>
            <person name="Wulff B.B."/>
            <person name="Steuernagel B."/>
            <person name="Mayer K.F."/>
            <person name="Olsen O.A."/>
        </authorList>
    </citation>
    <scope>NUCLEOTIDE SEQUENCE [LARGE SCALE GENOMIC DNA]</scope>
    <source>
        <strain evidence="5">cv. AL8/78</strain>
    </source>
</reference>
<dbReference type="Gramene" id="AET5Gv20509400.2">
    <property type="protein sequence ID" value="AET5Gv20509400.2"/>
    <property type="gene ID" value="AET5Gv20509400"/>
</dbReference>
<reference evidence="4" key="4">
    <citation type="submission" date="2019-03" db="UniProtKB">
        <authorList>
            <consortium name="EnsemblPlants"/>
        </authorList>
    </citation>
    <scope>IDENTIFICATION</scope>
</reference>
<evidence type="ECO:0000256" key="1">
    <source>
        <dbReference type="SAM" id="MobiDB-lite"/>
    </source>
</evidence>
<reference evidence="5" key="2">
    <citation type="journal article" date="2017" name="Nat. Plants">
        <title>The Aegilops tauschii genome reveals multiple impacts of transposons.</title>
        <authorList>
            <person name="Zhao G."/>
            <person name="Zou C."/>
            <person name="Li K."/>
            <person name="Wang K."/>
            <person name="Li T."/>
            <person name="Gao L."/>
            <person name="Zhang X."/>
            <person name="Wang H."/>
            <person name="Yang Z."/>
            <person name="Liu X."/>
            <person name="Jiang W."/>
            <person name="Mao L."/>
            <person name="Kong X."/>
            <person name="Jiao Y."/>
            <person name="Jia J."/>
        </authorList>
    </citation>
    <scope>NUCLEOTIDE SEQUENCE [LARGE SCALE GENOMIC DNA]</scope>
    <source>
        <strain evidence="5">cv. AL8/78</strain>
    </source>
</reference>
<evidence type="ECO:0000313" key="4">
    <source>
        <dbReference type="EnsemblPlants" id="AET5Gv20509400.2"/>
    </source>
</evidence>
<sequence length="408" mass="45592">FPSPLVRAKCGLQGGGAMTMEPSPRRARVGEPAADPLTSLPPPLLDGILTRLDLPYAVRTSALSRAWRRRWEALPYLCLSFVDNPGTAPLAVDRVLARYPGRISNFSFHVDEHSFGRVDDWLVALCDRGVRSINLRCASPFILHSSLFLCAQLTHLKLHQCGLPSLPVGFTGFPMLKVLKLGLVDFPENGESQLEAILVGSPLLETLNLHFVDVRGNDAYSNAWVIRGANLRSLTISSDFDYDWQVKELPCIDEVAIDVGNYVSNIKFRGFLASFAQVRKLSLCACYTSFTGGGLLETLPCTFDNLKSLTLWTHFYEMPAIVLTFCLLRNAPNLEELEITVVKMKNIGWLQNEMYFIELVLSKAAVLRTMHLSLGCRRSKSNEDALCELMTYRRASTHARVFFDGKMK</sequence>
<feature type="region of interest" description="Disordered" evidence="1">
    <location>
        <begin position="12"/>
        <end position="33"/>
    </location>
</feature>
<dbReference type="EnsemblPlants" id="AET5Gv20509400.2">
    <property type="protein sequence ID" value="AET5Gv20509400.2"/>
    <property type="gene ID" value="AET5Gv20509400"/>
</dbReference>
<feature type="domain" description="F-box" evidence="2">
    <location>
        <begin position="37"/>
        <end position="73"/>
    </location>
</feature>
<evidence type="ECO:0000259" key="3">
    <source>
        <dbReference type="Pfam" id="PF24758"/>
    </source>
</evidence>
<dbReference type="Pfam" id="PF00646">
    <property type="entry name" value="F-box"/>
    <property type="match status" value="1"/>
</dbReference>
<dbReference type="Gene3D" id="3.80.10.10">
    <property type="entry name" value="Ribonuclease Inhibitor"/>
    <property type="match status" value="1"/>
</dbReference>
<reference evidence="4" key="3">
    <citation type="journal article" date="2017" name="Nature">
        <title>Genome sequence of the progenitor of the wheat D genome Aegilops tauschii.</title>
        <authorList>
            <person name="Luo M.C."/>
            <person name="Gu Y.Q."/>
            <person name="Puiu D."/>
            <person name="Wang H."/>
            <person name="Twardziok S.O."/>
            <person name="Deal K.R."/>
            <person name="Huo N."/>
            <person name="Zhu T."/>
            <person name="Wang L."/>
            <person name="Wang Y."/>
            <person name="McGuire P.E."/>
            <person name="Liu S."/>
            <person name="Long H."/>
            <person name="Ramasamy R.K."/>
            <person name="Rodriguez J.C."/>
            <person name="Van S.L."/>
            <person name="Yuan L."/>
            <person name="Wang Z."/>
            <person name="Xia Z."/>
            <person name="Xiao L."/>
            <person name="Anderson O.D."/>
            <person name="Ouyang S."/>
            <person name="Liang Y."/>
            <person name="Zimin A.V."/>
            <person name="Pertea G."/>
            <person name="Qi P."/>
            <person name="Bennetzen J.L."/>
            <person name="Dai X."/>
            <person name="Dawson M.W."/>
            <person name="Muller H.G."/>
            <person name="Kugler K."/>
            <person name="Rivarola-Duarte L."/>
            <person name="Spannagl M."/>
            <person name="Mayer K.F.X."/>
            <person name="Lu F.H."/>
            <person name="Bevan M.W."/>
            <person name="Leroy P."/>
            <person name="Li P."/>
            <person name="You F.M."/>
            <person name="Sun Q."/>
            <person name="Liu Z."/>
            <person name="Lyons E."/>
            <person name="Wicker T."/>
            <person name="Salzberg S.L."/>
            <person name="Devos K.M."/>
            <person name="Dvorak J."/>
        </authorList>
    </citation>
    <scope>NUCLEOTIDE SEQUENCE [LARGE SCALE GENOMIC DNA]</scope>
    <source>
        <strain evidence="4">cv. AL8/78</strain>
    </source>
</reference>
<dbReference type="InterPro" id="IPR001810">
    <property type="entry name" value="F-box_dom"/>
</dbReference>
<dbReference type="PANTHER" id="PTHR31900">
    <property type="entry name" value="F-BOX/RNI SUPERFAMILY PROTEIN-RELATED"/>
    <property type="match status" value="1"/>
</dbReference>
<dbReference type="InterPro" id="IPR032675">
    <property type="entry name" value="LRR_dom_sf"/>
</dbReference>
<dbReference type="Pfam" id="PF24758">
    <property type="entry name" value="LRR_At5g56370"/>
    <property type="match status" value="1"/>
</dbReference>
<dbReference type="PANTHER" id="PTHR31900:SF27">
    <property type="entry name" value="FBD DOMAIN-CONTAINING PROTEIN"/>
    <property type="match status" value="1"/>
</dbReference>
<feature type="domain" description="F-box/LRR-repeat protein 15/At3g58940/PEG3-like LRR" evidence="3">
    <location>
        <begin position="118"/>
        <end position="339"/>
    </location>
</feature>
<dbReference type="InterPro" id="IPR050232">
    <property type="entry name" value="FBL13/AtMIF1-like"/>
</dbReference>
<accession>A0A453KTI5</accession>
<evidence type="ECO:0008006" key="6">
    <source>
        <dbReference type="Google" id="ProtNLM"/>
    </source>
</evidence>
<dbReference type="Proteomes" id="UP000015105">
    <property type="component" value="Chromosome 5D"/>
</dbReference>
<dbReference type="InterPro" id="IPR055411">
    <property type="entry name" value="LRR_FXL15/At3g58940/PEG3-like"/>
</dbReference>
<name>A0A453KTI5_AEGTS</name>
<proteinExistence type="predicted"/>
<dbReference type="STRING" id="200361.A0A453KTI5"/>
<evidence type="ECO:0000313" key="5">
    <source>
        <dbReference type="Proteomes" id="UP000015105"/>
    </source>
</evidence>
<evidence type="ECO:0000259" key="2">
    <source>
        <dbReference type="Pfam" id="PF00646"/>
    </source>
</evidence>
<dbReference type="AlphaFoldDB" id="A0A453KTI5"/>
<keyword evidence="5" id="KW-1185">Reference proteome</keyword>
<protein>
    <recommendedName>
        <fullName evidence="6">F-box domain-containing protein</fullName>
    </recommendedName>
</protein>
<dbReference type="SUPFAM" id="SSF52047">
    <property type="entry name" value="RNI-like"/>
    <property type="match status" value="1"/>
</dbReference>
<reference evidence="4" key="5">
    <citation type="journal article" date="2021" name="G3 (Bethesda)">
        <title>Aegilops tauschii genome assembly Aet v5.0 features greater sequence contiguity and improved annotation.</title>
        <authorList>
            <person name="Wang L."/>
            <person name="Zhu T."/>
            <person name="Rodriguez J.C."/>
            <person name="Deal K.R."/>
            <person name="Dubcovsky J."/>
            <person name="McGuire P.E."/>
            <person name="Lux T."/>
            <person name="Spannagl M."/>
            <person name="Mayer K.F.X."/>
            <person name="Baldrich P."/>
            <person name="Meyers B.C."/>
            <person name="Huo N."/>
            <person name="Gu Y.Q."/>
            <person name="Zhou H."/>
            <person name="Devos K.M."/>
            <person name="Bennetzen J.L."/>
            <person name="Unver T."/>
            <person name="Budak H."/>
            <person name="Gulick P.J."/>
            <person name="Galiba G."/>
            <person name="Kalapos B."/>
            <person name="Nelson D.R."/>
            <person name="Li P."/>
            <person name="You F.M."/>
            <person name="Luo M.C."/>
            <person name="Dvorak J."/>
        </authorList>
    </citation>
    <scope>NUCLEOTIDE SEQUENCE [LARGE SCALE GENOMIC DNA]</scope>
    <source>
        <strain evidence="4">cv. AL8/78</strain>
    </source>
</reference>
<organism evidence="4 5">
    <name type="scientific">Aegilops tauschii subsp. strangulata</name>
    <name type="common">Goatgrass</name>
    <dbReference type="NCBI Taxonomy" id="200361"/>
    <lineage>
        <taxon>Eukaryota</taxon>
        <taxon>Viridiplantae</taxon>
        <taxon>Streptophyta</taxon>
        <taxon>Embryophyta</taxon>
        <taxon>Tracheophyta</taxon>
        <taxon>Spermatophyta</taxon>
        <taxon>Magnoliopsida</taxon>
        <taxon>Liliopsida</taxon>
        <taxon>Poales</taxon>
        <taxon>Poaceae</taxon>
        <taxon>BOP clade</taxon>
        <taxon>Pooideae</taxon>
        <taxon>Triticodae</taxon>
        <taxon>Triticeae</taxon>
        <taxon>Triticinae</taxon>
        <taxon>Aegilops</taxon>
    </lineage>
</organism>